<organism evidence="8 9">
    <name type="scientific">Anopheles stephensi</name>
    <name type="common">Indo-Pakistan malaria mosquito</name>
    <dbReference type="NCBI Taxonomy" id="30069"/>
    <lineage>
        <taxon>Eukaryota</taxon>
        <taxon>Metazoa</taxon>
        <taxon>Ecdysozoa</taxon>
        <taxon>Arthropoda</taxon>
        <taxon>Hexapoda</taxon>
        <taxon>Insecta</taxon>
        <taxon>Pterygota</taxon>
        <taxon>Neoptera</taxon>
        <taxon>Endopterygota</taxon>
        <taxon>Diptera</taxon>
        <taxon>Nematocera</taxon>
        <taxon>Culicoidea</taxon>
        <taxon>Culicidae</taxon>
        <taxon>Anophelinae</taxon>
        <taxon>Anopheles</taxon>
    </lineage>
</organism>
<reference evidence="8" key="2">
    <citation type="submission" date="2020-05" db="UniProtKB">
        <authorList>
            <consortium name="EnsemblMetazoa"/>
        </authorList>
    </citation>
    <scope>IDENTIFICATION</scope>
    <source>
        <strain evidence="8">Indian</strain>
    </source>
</reference>
<dbReference type="GO" id="GO:0005886">
    <property type="term" value="C:plasma membrane"/>
    <property type="evidence" value="ECO:0007669"/>
    <property type="project" value="UniProtKB-SubCell"/>
</dbReference>
<evidence type="ECO:0008006" key="10">
    <source>
        <dbReference type="Google" id="ProtNLM"/>
    </source>
</evidence>
<dbReference type="VEuPathDB" id="VectorBase:ASTEI10306"/>
<evidence type="ECO:0000256" key="1">
    <source>
        <dbReference type="ARBA" id="ARBA00004651"/>
    </source>
</evidence>
<evidence type="ECO:0000256" key="4">
    <source>
        <dbReference type="ARBA" id="ARBA00022989"/>
    </source>
</evidence>
<evidence type="ECO:0000256" key="7">
    <source>
        <dbReference type="ARBA" id="ARBA00023180"/>
    </source>
</evidence>
<evidence type="ECO:0000256" key="3">
    <source>
        <dbReference type="ARBA" id="ARBA00022692"/>
    </source>
</evidence>
<dbReference type="SUPFAM" id="SSF53850">
    <property type="entry name" value="Periplasmic binding protein-like II"/>
    <property type="match status" value="1"/>
</dbReference>
<keyword evidence="6" id="KW-0675">Receptor</keyword>
<keyword evidence="2" id="KW-1003">Cell membrane</keyword>
<dbReference type="PANTHER" id="PTHR42643">
    <property type="entry name" value="IONOTROPIC RECEPTOR 20A-RELATED"/>
    <property type="match status" value="1"/>
</dbReference>
<evidence type="ECO:0000313" key="9">
    <source>
        <dbReference type="Proteomes" id="UP000076408"/>
    </source>
</evidence>
<proteinExistence type="predicted"/>
<keyword evidence="4" id="KW-1133">Transmembrane helix</keyword>
<keyword evidence="3" id="KW-0812">Transmembrane</keyword>
<protein>
    <recommendedName>
        <fullName evidence="10">Ionotropic glutamate receptor L-glutamate and glycine-binding domain-containing protein</fullName>
    </recommendedName>
</protein>
<dbReference type="PANTHER" id="PTHR42643:SF41">
    <property type="entry name" value="IONOTROPIC RECEPTOR 20A-RELATED"/>
    <property type="match status" value="1"/>
</dbReference>
<dbReference type="AlphaFoldDB" id="A0A182YPC0"/>
<evidence type="ECO:0000256" key="5">
    <source>
        <dbReference type="ARBA" id="ARBA00023136"/>
    </source>
</evidence>
<keyword evidence="9" id="KW-1185">Reference proteome</keyword>
<dbReference type="EnsemblMetazoa" id="ASTEI10306-RA">
    <property type="protein sequence ID" value="ASTEI10306-PA"/>
    <property type="gene ID" value="ASTEI10306"/>
</dbReference>
<dbReference type="VEuPathDB" id="VectorBase:ASTE001065"/>
<evidence type="ECO:0000256" key="6">
    <source>
        <dbReference type="ARBA" id="ARBA00023170"/>
    </source>
</evidence>
<keyword evidence="5" id="KW-0472">Membrane</keyword>
<keyword evidence="7" id="KW-0325">Glycoprotein</keyword>
<dbReference type="Proteomes" id="UP000076408">
    <property type="component" value="Unassembled WGS sequence"/>
</dbReference>
<name>A0A182YPC0_ANOST</name>
<evidence type="ECO:0000313" key="8">
    <source>
        <dbReference type="EnsemblMetazoa" id="ASTEI10306-PA"/>
    </source>
</evidence>
<dbReference type="InterPro" id="IPR052192">
    <property type="entry name" value="Insect_Ionotropic_Sensory_Rcpt"/>
</dbReference>
<reference evidence="9" key="1">
    <citation type="journal article" date="2014" name="Genome Biol.">
        <title>Genome analysis of a major urban malaria vector mosquito, Anopheles stephensi.</title>
        <authorList>
            <person name="Jiang X."/>
            <person name="Peery A."/>
            <person name="Hall A.B."/>
            <person name="Sharma A."/>
            <person name="Chen X.G."/>
            <person name="Waterhouse R.M."/>
            <person name="Komissarov A."/>
            <person name="Riehle M.M."/>
            <person name="Shouche Y."/>
            <person name="Sharakhova M.V."/>
            <person name="Lawson D."/>
            <person name="Pakpour N."/>
            <person name="Arensburger P."/>
            <person name="Davidson V.L."/>
            <person name="Eiglmeier K."/>
            <person name="Emrich S."/>
            <person name="George P."/>
            <person name="Kennedy R.C."/>
            <person name="Mane S.P."/>
            <person name="Maslen G."/>
            <person name="Oringanje C."/>
            <person name="Qi Y."/>
            <person name="Settlage R."/>
            <person name="Tojo M."/>
            <person name="Tubio J.M."/>
            <person name="Unger M.F."/>
            <person name="Wang B."/>
            <person name="Vernick K.D."/>
            <person name="Ribeiro J.M."/>
            <person name="James A.A."/>
            <person name="Michel K."/>
            <person name="Riehle M.A."/>
            <person name="Luckhart S."/>
            <person name="Sharakhov I.V."/>
            <person name="Tu Z."/>
        </authorList>
    </citation>
    <scope>NUCLEOTIDE SEQUENCE [LARGE SCALE GENOMIC DNA]</scope>
    <source>
        <strain evidence="9">Indian</strain>
    </source>
</reference>
<evidence type="ECO:0000256" key="2">
    <source>
        <dbReference type="ARBA" id="ARBA00022475"/>
    </source>
</evidence>
<accession>A0A182YPC0</accession>
<comment type="subcellular location">
    <subcellularLocation>
        <location evidence="1">Cell membrane</location>
        <topology evidence="1">Multi-pass membrane protein</topology>
    </subcellularLocation>
</comment>
<sequence>MAETSTGTAMLVNFLVRILTDLSESYSGSATTAFINIDQPLSDHLPFRVMSELAYHPYVNFNLAYPATLHAPRDTGTHIPTIVIKFGGDNVSNFENGILISYIFNYLRVMGRETKLIVLIVADRTFRIAALIPLARTFSASGALDVLFVIVYSNAISIVHFDNASTNYALLSLHEPVTSYFPERFFNLRGRPYVVAWFENEPMSFLRNDAVVGVDVDFINIIAQHQNTHVQYITNAPQDPRTAIDFATYRLVNTIYWTQQSSPLYFPNQFRWCLAVPRSYQRMVNGQIFRPFQTRLWILLLLLTGAFLAYNTLARPALRHHRPELFQIINPPMKMLALLLHFMVLECYIAMLTKQLELLHEPSFPKTVQEFSDSSLPLLVPVPDLFDFLKHNPNHADQLVSWNRSVKYEPERFGILQKCDLFERSIEASTELIGKRLDKRQFFLIPQPVLTTLTVSPFRKNSPLVHTFQRYVNRLNEAGVWAYLVSKWSFRPASPAYGSSLEHPQEPEHLFLELMHMVPIYMIAGKLLLLGFIVFLLEHIVHSITFRRGHFFLKVRNVLKKMRNFINK</sequence>